<protein>
    <submittedName>
        <fullName evidence="2">FTH domain-containing protein</fullName>
    </submittedName>
</protein>
<proteinExistence type="predicted"/>
<evidence type="ECO:0000313" key="1">
    <source>
        <dbReference type="Proteomes" id="UP000492821"/>
    </source>
</evidence>
<evidence type="ECO:0000313" key="2">
    <source>
        <dbReference type="WBParaSite" id="Pan_g21252.t2"/>
    </source>
</evidence>
<dbReference type="WBParaSite" id="Pan_g21252.t2">
    <property type="protein sequence ID" value="Pan_g21252.t2"/>
    <property type="gene ID" value="Pan_g21252"/>
</dbReference>
<dbReference type="Proteomes" id="UP000492821">
    <property type="component" value="Unassembled WGS sequence"/>
</dbReference>
<dbReference type="AlphaFoldDB" id="A0A7E4ZWD1"/>
<reference evidence="2" key="2">
    <citation type="submission" date="2020-10" db="UniProtKB">
        <authorList>
            <consortium name="WormBaseParasite"/>
        </authorList>
    </citation>
    <scope>IDENTIFICATION</scope>
</reference>
<sequence length="290" mass="33554">MNSTLKPHLLVEVMGRRRRPLAPEKLCMLFLSYREFPDAFALAFRYRCEVRPQWSTLSKFWIQTPCGITFIFAEQLHIPILLRIAGRLTRRLEVYVFKQDWMEPFLEGIDENQRELSDCLEIVTYSCLFRFGIHPLPSREGQKTSITNDAASKTSRQLKVDPKILKGFTVRGCIPYNTAFRMISETYSKLERLQLDNFGSLQVEKYLDFMNHINSDIVTLKNAMRDHPGTVCVNAFYTSFESNPGPALADACRTNLIGFTVKISGQWRIVCELQWNEGNNSLNVRVEMYG</sequence>
<reference evidence="1" key="1">
    <citation type="journal article" date="2013" name="Genetics">
        <title>The draft genome and transcriptome of Panagrellus redivivus are shaped by the harsh demands of a free-living lifestyle.</title>
        <authorList>
            <person name="Srinivasan J."/>
            <person name="Dillman A.R."/>
            <person name="Macchietto M.G."/>
            <person name="Heikkinen L."/>
            <person name="Lakso M."/>
            <person name="Fracchia K.M."/>
            <person name="Antoshechkin I."/>
            <person name="Mortazavi A."/>
            <person name="Wong G."/>
            <person name="Sternberg P.W."/>
        </authorList>
    </citation>
    <scope>NUCLEOTIDE SEQUENCE [LARGE SCALE GENOMIC DNA]</scope>
    <source>
        <strain evidence="1">MT8872</strain>
    </source>
</reference>
<name>A0A7E4ZWD1_PANRE</name>
<accession>A0A7E4ZWD1</accession>
<organism evidence="1 2">
    <name type="scientific">Panagrellus redivivus</name>
    <name type="common">Microworm</name>
    <dbReference type="NCBI Taxonomy" id="6233"/>
    <lineage>
        <taxon>Eukaryota</taxon>
        <taxon>Metazoa</taxon>
        <taxon>Ecdysozoa</taxon>
        <taxon>Nematoda</taxon>
        <taxon>Chromadorea</taxon>
        <taxon>Rhabditida</taxon>
        <taxon>Tylenchina</taxon>
        <taxon>Panagrolaimomorpha</taxon>
        <taxon>Panagrolaimoidea</taxon>
        <taxon>Panagrolaimidae</taxon>
        <taxon>Panagrellus</taxon>
    </lineage>
</organism>
<keyword evidence="1" id="KW-1185">Reference proteome</keyword>